<dbReference type="KEGG" id="spoa:EQM13_02355"/>
<keyword evidence="2 4" id="KW-0560">Oxidoreductase</keyword>
<keyword evidence="2" id="KW-0521">NADP</keyword>
<comment type="similarity">
    <text evidence="1 2">Belongs to the dTDP-4-dehydrorhamnose reductase family.</text>
</comment>
<comment type="function">
    <text evidence="2">Catalyzes the reduction of dTDP-6-deoxy-L-lyxo-4-hexulose to yield dTDP-L-rhamnose.</text>
</comment>
<dbReference type="AlphaFoldDB" id="A0A410Q924"/>
<evidence type="ECO:0000313" key="4">
    <source>
        <dbReference type="EMBL" id="QAT60495.1"/>
    </source>
</evidence>
<evidence type="ECO:0000256" key="1">
    <source>
        <dbReference type="ARBA" id="ARBA00010944"/>
    </source>
</evidence>
<organism evidence="4 5">
    <name type="scientific">Acidilutibacter cellobiosedens</name>
    <dbReference type="NCBI Taxonomy" id="2507161"/>
    <lineage>
        <taxon>Bacteria</taxon>
        <taxon>Bacillati</taxon>
        <taxon>Bacillota</taxon>
        <taxon>Tissierellia</taxon>
        <taxon>Tissierellales</taxon>
        <taxon>Acidilutibacteraceae</taxon>
        <taxon>Acidilutibacter</taxon>
    </lineage>
</organism>
<evidence type="ECO:0000259" key="3">
    <source>
        <dbReference type="Pfam" id="PF04321"/>
    </source>
</evidence>
<protein>
    <recommendedName>
        <fullName evidence="2">dTDP-4-dehydrorhamnose reductase</fullName>
        <ecNumber evidence="2">1.1.1.133</ecNumber>
    </recommendedName>
</protein>
<dbReference type="SUPFAM" id="SSF51735">
    <property type="entry name" value="NAD(P)-binding Rossmann-fold domains"/>
    <property type="match status" value="1"/>
</dbReference>
<accession>A0A410Q924</accession>
<evidence type="ECO:0000313" key="5">
    <source>
        <dbReference type="Proteomes" id="UP000287969"/>
    </source>
</evidence>
<dbReference type="GO" id="GO:0008831">
    <property type="term" value="F:dTDP-4-dehydrorhamnose reductase activity"/>
    <property type="evidence" value="ECO:0007669"/>
    <property type="project" value="UniProtKB-EC"/>
</dbReference>
<dbReference type="NCBIfam" id="TIGR01214">
    <property type="entry name" value="rmlD"/>
    <property type="match status" value="1"/>
</dbReference>
<dbReference type="RefSeq" id="WP_128751852.1">
    <property type="nucleotide sequence ID" value="NZ_CP035282.1"/>
</dbReference>
<proteinExistence type="inferred from homology"/>
<dbReference type="InterPro" id="IPR005913">
    <property type="entry name" value="dTDP_dehydrorham_reduct"/>
</dbReference>
<dbReference type="EMBL" id="CP035282">
    <property type="protein sequence ID" value="QAT60495.1"/>
    <property type="molecule type" value="Genomic_DNA"/>
</dbReference>
<dbReference type="EC" id="1.1.1.133" evidence="2"/>
<dbReference type="CDD" id="cd05254">
    <property type="entry name" value="dTDP_HR_like_SDR_e"/>
    <property type="match status" value="1"/>
</dbReference>
<dbReference type="GO" id="GO:0019305">
    <property type="term" value="P:dTDP-rhamnose biosynthetic process"/>
    <property type="evidence" value="ECO:0007669"/>
    <property type="project" value="UniProtKB-UniPathway"/>
</dbReference>
<dbReference type="Pfam" id="PF04321">
    <property type="entry name" value="RmlD_sub_bind"/>
    <property type="match status" value="1"/>
</dbReference>
<feature type="domain" description="RmlD-like substrate binding" evidence="3">
    <location>
        <begin position="1"/>
        <end position="281"/>
    </location>
</feature>
<evidence type="ECO:0000256" key="2">
    <source>
        <dbReference type="RuleBase" id="RU364082"/>
    </source>
</evidence>
<dbReference type="UniPathway" id="UPA00124"/>
<dbReference type="InterPro" id="IPR029903">
    <property type="entry name" value="RmlD-like-bd"/>
</dbReference>
<comment type="pathway">
    <text evidence="2">Carbohydrate biosynthesis; dTDP-L-rhamnose biosynthesis.</text>
</comment>
<dbReference type="OrthoDB" id="9803892at2"/>
<dbReference type="PANTHER" id="PTHR10491">
    <property type="entry name" value="DTDP-4-DEHYDRORHAMNOSE REDUCTASE"/>
    <property type="match status" value="1"/>
</dbReference>
<keyword evidence="5" id="KW-1185">Reference proteome</keyword>
<reference evidence="5" key="1">
    <citation type="submission" date="2019-01" db="EMBL/GenBank/DDBJ databases">
        <title>Draft genomes of a novel of Sporanaerobacter strains.</title>
        <authorList>
            <person name="Ma S."/>
        </authorList>
    </citation>
    <scope>NUCLEOTIDE SEQUENCE [LARGE SCALE GENOMIC DNA]</scope>
    <source>
        <strain evidence="5">NJN-17</strain>
    </source>
</reference>
<dbReference type="Proteomes" id="UP000287969">
    <property type="component" value="Chromosome"/>
</dbReference>
<dbReference type="InterPro" id="IPR036291">
    <property type="entry name" value="NAD(P)-bd_dom_sf"/>
</dbReference>
<name>A0A410Q924_9FIRM</name>
<dbReference type="Gene3D" id="3.40.50.720">
    <property type="entry name" value="NAD(P)-binding Rossmann-like Domain"/>
    <property type="match status" value="1"/>
</dbReference>
<gene>
    <name evidence="4" type="primary">rfbD</name>
    <name evidence="4" type="ORF">EQM13_02355</name>
</gene>
<sequence>MKVLITGATGLFGEDITRVFAEKHEVIAVMGKKELDITNAQEVFSYIEKAEPDLVIHSAGFRMVDEAEKNPTKTIAINSLGTKNVALAASRCGAKLIYISSDSVFDGEKNTPYNEYDKRNPVNVYGYSKLMAEEEVRCYNKKHFIVRVPLLFGASGHRENNYIYIMRNKILNGQTLEYTTDQMCSPTYTTDAAKALLDMADTEFYGVYHIANEGKASRYEFYKKCAELLGLNTQNIIPVLQSEKAVRRPKNTMFESIAYKMTYNTTLRKWEYALEDCIEEIKNNIKK</sequence>
<dbReference type="PANTHER" id="PTHR10491:SF4">
    <property type="entry name" value="METHIONINE ADENOSYLTRANSFERASE 2 SUBUNIT BETA"/>
    <property type="match status" value="1"/>
</dbReference>
<dbReference type="Gene3D" id="3.90.25.10">
    <property type="entry name" value="UDP-galactose 4-epimerase, domain 1"/>
    <property type="match status" value="1"/>
</dbReference>